<dbReference type="Gene3D" id="3.20.20.140">
    <property type="entry name" value="Metal-dependent hydrolases"/>
    <property type="match status" value="1"/>
</dbReference>
<dbReference type="InterPro" id="IPR006680">
    <property type="entry name" value="Amidohydro-rel"/>
</dbReference>
<dbReference type="EC" id="3.5.4.28" evidence="5"/>
<feature type="binding site" evidence="5">
    <location>
        <position position="217"/>
    </location>
    <ligand>
        <name>Zn(2+)</name>
        <dbReference type="ChEBI" id="CHEBI:29105"/>
    </ligand>
</feature>
<reference evidence="7" key="1">
    <citation type="submission" date="2020-01" db="EMBL/GenBank/DDBJ databases">
        <authorList>
            <person name="Meier V. D."/>
            <person name="Meier V D."/>
        </authorList>
    </citation>
    <scope>NUCLEOTIDE SEQUENCE</scope>
    <source>
        <strain evidence="7">HLG_WM_MAG_08</strain>
    </source>
</reference>
<organism evidence="7">
    <name type="scientific">uncultured Thiotrichaceae bacterium</name>
    <dbReference type="NCBI Taxonomy" id="298394"/>
    <lineage>
        <taxon>Bacteria</taxon>
        <taxon>Pseudomonadati</taxon>
        <taxon>Pseudomonadota</taxon>
        <taxon>Gammaproteobacteria</taxon>
        <taxon>Thiotrichales</taxon>
        <taxon>Thiotrichaceae</taxon>
        <taxon>environmental samples</taxon>
    </lineage>
</organism>
<comment type="function">
    <text evidence="5">Catalyzes the deamination of 5-methylthioadenosine and S-adenosyl-L-homocysteine into 5-methylthioinosine and S-inosyl-L-homocysteine, respectively. Is also able to deaminate adenosine.</text>
</comment>
<feature type="domain" description="Amidohydrolase-related" evidence="6">
    <location>
        <begin position="60"/>
        <end position="408"/>
    </location>
</feature>
<dbReference type="GO" id="GO:0050270">
    <property type="term" value="F:S-adenosylhomocysteine deaminase activity"/>
    <property type="evidence" value="ECO:0007669"/>
    <property type="project" value="UniProtKB-UniRule"/>
</dbReference>
<comment type="catalytic activity">
    <reaction evidence="5">
        <text>S-methyl-5'-thioadenosine + H2O + H(+) = S-methyl-5'-thioinosine + NH4(+)</text>
        <dbReference type="Rhea" id="RHEA:25025"/>
        <dbReference type="ChEBI" id="CHEBI:15377"/>
        <dbReference type="ChEBI" id="CHEBI:15378"/>
        <dbReference type="ChEBI" id="CHEBI:17509"/>
        <dbReference type="ChEBI" id="CHEBI:28938"/>
        <dbReference type="ChEBI" id="CHEBI:48595"/>
        <dbReference type="EC" id="3.5.4.31"/>
    </reaction>
</comment>
<dbReference type="EMBL" id="CACVAV010000129">
    <property type="protein sequence ID" value="CAA6808476.1"/>
    <property type="molecule type" value="Genomic_DNA"/>
</dbReference>
<gene>
    <name evidence="5" type="primary">mtaD</name>
    <name evidence="7" type="ORF">HELGO_WM34288</name>
</gene>
<sequence length="449" mass="48898">MKIKHLISASWLLTVDQDDRVLKNHAIAIQDGTIIDILPIAAAKQKYQAEQYTHLEQQALLPGLINAHTHAAMSLLKGLADDLPLMEWLEEHIWPAEGQWADADFVYDGTKLAIAEMLRSGTTCFNDMYFFPEAAAKAVEESGIRATLGMILVDFPTAYAQSPDEYFQKGRALNDYCADHPTISTLLAPHAPYTVSDEPLKEAGRLAGELTAPIHMHVHETAFEIMQATENGGERPLSRLNKLGLLDKHFLAVHMTQLQDDEIVLLAEKNTHVIHCPESNMKLASGFCPVAKLLEAGVNVALGTDGNASNNDLDMLGEMRTAALIGKGFSGDATAIPAKQALRMATINGAKALGLDHVTGSLETGKSADLIAMDLSGLESQPLYDPVSHLVYCTSRNQVTHSWVNGRLLMENRQLTTLDSEALVTTAKTWQAKIATFGTHTTPTENGND</sequence>
<dbReference type="InterPro" id="IPR032466">
    <property type="entry name" value="Metal_Hydrolase"/>
</dbReference>
<dbReference type="CDD" id="cd01298">
    <property type="entry name" value="ATZ_TRZ_like"/>
    <property type="match status" value="1"/>
</dbReference>
<dbReference type="HAMAP" id="MF_01281">
    <property type="entry name" value="MTA_SAH_deamin"/>
    <property type="match status" value="1"/>
</dbReference>
<feature type="binding site" evidence="5">
    <location>
        <position position="70"/>
    </location>
    <ligand>
        <name>Zn(2+)</name>
        <dbReference type="ChEBI" id="CHEBI:29105"/>
    </ligand>
</feature>
<comment type="catalytic activity">
    <reaction evidence="5">
        <text>S-adenosyl-L-homocysteine + H2O + H(+) = S-inosyl-L-homocysteine + NH4(+)</text>
        <dbReference type="Rhea" id="RHEA:20716"/>
        <dbReference type="ChEBI" id="CHEBI:15377"/>
        <dbReference type="ChEBI" id="CHEBI:15378"/>
        <dbReference type="ChEBI" id="CHEBI:28938"/>
        <dbReference type="ChEBI" id="CHEBI:57856"/>
        <dbReference type="ChEBI" id="CHEBI:57985"/>
        <dbReference type="EC" id="3.5.4.28"/>
    </reaction>
</comment>
<dbReference type="FunFam" id="3.20.20.140:FF:000014">
    <property type="entry name" value="5-methylthioadenosine/S-adenosylhomocysteine deaminase"/>
    <property type="match status" value="1"/>
</dbReference>
<dbReference type="PANTHER" id="PTHR43794">
    <property type="entry name" value="AMINOHYDROLASE SSNA-RELATED"/>
    <property type="match status" value="1"/>
</dbReference>
<dbReference type="Gene3D" id="2.30.40.10">
    <property type="entry name" value="Urease, subunit C, domain 1"/>
    <property type="match status" value="1"/>
</dbReference>
<comment type="similarity">
    <text evidence="5">Belongs to the metallo-dependent hydrolases superfamily. MTA/SAH deaminase family.</text>
</comment>
<dbReference type="InterPro" id="IPR050287">
    <property type="entry name" value="MTA/SAH_deaminase"/>
</dbReference>
<dbReference type="AlphaFoldDB" id="A0A6S6SV55"/>
<evidence type="ECO:0000313" key="7">
    <source>
        <dbReference type="EMBL" id="CAA6808476.1"/>
    </source>
</evidence>
<dbReference type="PANTHER" id="PTHR43794:SF11">
    <property type="entry name" value="AMIDOHYDROLASE-RELATED DOMAIN-CONTAINING PROTEIN"/>
    <property type="match status" value="1"/>
</dbReference>
<evidence type="ECO:0000259" key="6">
    <source>
        <dbReference type="Pfam" id="PF01979"/>
    </source>
</evidence>
<dbReference type="GO" id="GO:0090614">
    <property type="term" value="F:5'-methylthioadenosine deaminase activity"/>
    <property type="evidence" value="ECO:0007669"/>
    <property type="project" value="UniProtKB-UniRule"/>
</dbReference>
<comment type="cofactor">
    <cofactor evidence="5">
        <name>Zn(2+)</name>
        <dbReference type="ChEBI" id="CHEBI:29105"/>
    </cofactor>
    <text evidence="5">Binds 1 zinc ion per subunit.</text>
</comment>
<dbReference type="SUPFAM" id="SSF51556">
    <property type="entry name" value="Metallo-dependent hydrolases"/>
    <property type="match status" value="1"/>
</dbReference>
<name>A0A6S6SV55_9GAMM</name>
<evidence type="ECO:0000256" key="2">
    <source>
        <dbReference type="ARBA" id="ARBA00022723"/>
    </source>
</evidence>
<dbReference type="Pfam" id="PF01979">
    <property type="entry name" value="Amidohydro_1"/>
    <property type="match status" value="1"/>
</dbReference>
<accession>A0A6S6SV55</accession>
<evidence type="ECO:0000256" key="3">
    <source>
        <dbReference type="ARBA" id="ARBA00022801"/>
    </source>
</evidence>
<dbReference type="EC" id="3.5.4.31" evidence="5"/>
<dbReference type="InterPro" id="IPR023512">
    <property type="entry name" value="Deaminase_MtaD/DadD"/>
</dbReference>
<protein>
    <recommendedName>
        <fullName evidence="5">5-methylthioadenosine/S-adenosylhomocysteine deaminase</fullName>
        <shortName evidence="5">MTA/SAH deaminase</shortName>
        <ecNumber evidence="5">3.5.4.28</ecNumber>
        <ecNumber evidence="5">3.5.4.31</ecNumber>
    </recommendedName>
</protein>
<feature type="binding site" evidence="5">
    <location>
        <position position="68"/>
    </location>
    <ligand>
        <name>Zn(2+)</name>
        <dbReference type="ChEBI" id="CHEBI:29105"/>
    </ligand>
</feature>
<keyword evidence="2 5" id="KW-0479">Metal-binding</keyword>
<dbReference type="NCBIfam" id="NF006549">
    <property type="entry name" value="PRK09045.1"/>
    <property type="match status" value="1"/>
</dbReference>
<dbReference type="SUPFAM" id="SSF51338">
    <property type="entry name" value="Composite domain of metallo-dependent hydrolases"/>
    <property type="match status" value="1"/>
</dbReference>
<feature type="binding site" evidence="5">
    <location>
        <position position="190"/>
    </location>
    <ligand>
        <name>substrate</name>
    </ligand>
</feature>
<feature type="binding site" evidence="5">
    <location>
        <position position="305"/>
    </location>
    <ligand>
        <name>Zn(2+)</name>
        <dbReference type="ChEBI" id="CHEBI:29105"/>
    </ligand>
</feature>
<keyword evidence="4 5" id="KW-0862">Zinc</keyword>
<evidence type="ECO:0000256" key="1">
    <source>
        <dbReference type="ARBA" id="ARBA00006745"/>
    </source>
</evidence>
<feature type="binding site" evidence="5">
    <location>
        <position position="305"/>
    </location>
    <ligand>
        <name>substrate</name>
    </ligand>
</feature>
<feature type="binding site" evidence="5">
    <location>
        <position position="97"/>
    </location>
    <ligand>
        <name>substrate</name>
    </ligand>
</feature>
<keyword evidence="3 5" id="KW-0378">Hydrolase</keyword>
<evidence type="ECO:0000256" key="5">
    <source>
        <dbReference type="HAMAP-Rule" id="MF_01281"/>
    </source>
</evidence>
<comment type="similarity">
    <text evidence="1">Belongs to the metallo-dependent hydrolases superfamily. ATZ/TRZ family.</text>
</comment>
<dbReference type="GO" id="GO:0046872">
    <property type="term" value="F:metal ion binding"/>
    <property type="evidence" value="ECO:0007669"/>
    <property type="project" value="UniProtKB-KW"/>
</dbReference>
<comment type="caution">
    <text evidence="5">Lacks conserved residue(s) required for the propagation of feature annotation.</text>
</comment>
<proteinExistence type="inferred from homology"/>
<feature type="binding site" evidence="5">
    <location>
        <position position="220"/>
    </location>
    <ligand>
        <name>substrate</name>
    </ligand>
</feature>
<evidence type="ECO:0000256" key="4">
    <source>
        <dbReference type="ARBA" id="ARBA00022833"/>
    </source>
</evidence>
<dbReference type="InterPro" id="IPR011059">
    <property type="entry name" value="Metal-dep_hydrolase_composite"/>
</dbReference>